<feature type="compositionally biased region" description="Low complexity" evidence="1">
    <location>
        <begin position="34"/>
        <end position="66"/>
    </location>
</feature>
<dbReference type="OrthoDB" id="3366752at2759"/>
<feature type="compositionally biased region" description="Polar residues" evidence="1">
    <location>
        <begin position="387"/>
        <end position="422"/>
    </location>
</feature>
<feature type="region of interest" description="Disordered" evidence="1">
    <location>
        <begin position="1020"/>
        <end position="1044"/>
    </location>
</feature>
<reference evidence="2" key="1">
    <citation type="submission" date="2016-04" db="EMBL/GenBank/DDBJ databases">
        <authorList>
            <person name="Evans L.H."/>
            <person name="Alamgir A."/>
            <person name="Owens N."/>
            <person name="Weber N.D."/>
            <person name="Virtaneva K."/>
            <person name="Barbian K."/>
            <person name="Babar A."/>
            <person name="Rosenke K."/>
        </authorList>
    </citation>
    <scope>NUCLEOTIDE SEQUENCE</scope>
    <source>
        <strain evidence="2">UB2112</strain>
    </source>
</reference>
<evidence type="ECO:0000313" key="3">
    <source>
        <dbReference type="EMBL" id="SYW82304.1"/>
    </source>
</evidence>
<keyword evidence="5" id="KW-1185">Reference proteome</keyword>
<feature type="region of interest" description="Disordered" evidence="1">
    <location>
        <begin position="199"/>
        <end position="226"/>
    </location>
</feature>
<feature type="compositionally biased region" description="Basic and acidic residues" evidence="1">
    <location>
        <begin position="199"/>
        <end position="209"/>
    </location>
</feature>
<evidence type="ECO:0008006" key="6">
    <source>
        <dbReference type="Google" id="ProtNLM"/>
    </source>
</evidence>
<dbReference type="Proteomes" id="UP000658997">
    <property type="component" value="Unassembled WGS sequence"/>
</dbReference>
<feature type="compositionally biased region" description="Polar residues" evidence="1">
    <location>
        <begin position="1067"/>
        <end position="1099"/>
    </location>
</feature>
<feature type="compositionally biased region" description="Polar residues" evidence="1">
    <location>
        <begin position="768"/>
        <end position="784"/>
    </location>
</feature>
<feature type="compositionally biased region" description="Low complexity" evidence="1">
    <location>
        <begin position="1158"/>
        <end position="1174"/>
    </location>
</feature>
<feature type="region of interest" description="Disordered" evidence="1">
    <location>
        <begin position="551"/>
        <end position="570"/>
    </location>
</feature>
<gene>
    <name evidence="3" type="ORF">UBRO2_04426</name>
    <name evidence="2" type="ORF">UBRO_05278</name>
</gene>
<feature type="compositionally biased region" description="Low complexity" evidence="1">
    <location>
        <begin position="211"/>
        <end position="220"/>
    </location>
</feature>
<evidence type="ECO:0000313" key="4">
    <source>
        <dbReference type="Proteomes" id="UP000179920"/>
    </source>
</evidence>
<dbReference type="AlphaFoldDB" id="A0A1K0G6N5"/>
<dbReference type="Proteomes" id="UP000179920">
    <property type="component" value="Chromosome X"/>
</dbReference>
<reference evidence="3" key="3">
    <citation type="submission" date="2018-08" db="EMBL/GenBank/DDBJ databases">
        <authorList>
            <person name="Guldener U."/>
        </authorList>
    </citation>
    <scope>NUCLEOTIDE SEQUENCE</scope>
    <source>
        <strain evidence="3">UB2</strain>
    </source>
</reference>
<accession>A0A1K0G6N5</accession>
<feature type="compositionally biased region" description="Basic and acidic residues" evidence="1">
    <location>
        <begin position="1020"/>
        <end position="1031"/>
    </location>
</feature>
<dbReference type="EMBL" id="ULHB01000103">
    <property type="protein sequence ID" value="SYW82304.1"/>
    <property type="molecule type" value="Genomic_DNA"/>
</dbReference>
<name>A0A1K0G6N5_9BASI</name>
<feature type="compositionally biased region" description="Low complexity" evidence="1">
    <location>
        <begin position="83"/>
        <end position="95"/>
    </location>
</feature>
<feature type="region of interest" description="Disordered" evidence="1">
    <location>
        <begin position="1"/>
        <end position="96"/>
    </location>
</feature>
<dbReference type="EMBL" id="LT558126">
    <property type="protein sequence ID" value="SAM83238.1"/>
    <property type="molecule type" value="Genomic_DNA"/>
</dbReference>
<feature type="compositionally biased region" description="Low complexity" evidence="1">
    <location>
        <begin position="423"/>
        <end position="434"/>
    </location>
</feature>
<evidence type="ECO:0000313" key="5">
    <source>
        <dbReference type="Proteomes" id="UP000658997"/>
    </source>
</evidence>
<feature type="region of interest" description="Disordered" evidence="1">
    <location>
        <begin position="372"/>
        <end position="466"/>
    </location>
</feature>
<sequence>MESSNRLAAFAQSGGPSSEHAELSTGSALHHKLSLATTRSTSSASSTSHRSYPVAASSASAASSSAPHLRPSQHPHPPEALTNQPSSSRNPSNPSKRLPIYIRIVPKDIWLRIHIHPKQTIGSIKDVALNKAQAPDHDPSLSYRFYQDALNASAHAKIAPVASHDKVVKHRSYALPRTFLCPPPDLGDVAERLAERLVETKRREKERRGGRSTPGSRGAGVPPLPVFDVGLLRNVHSQAQLQPQPQQRQHQQQSASSGSQTRPLPLSGCCSSSARTASDDAMASSAHVTRQISNSTLATSSPSTPSDFGAVSQVLASIDDPGEASDRSHSQSQATVSEIAIDIDASLITGNRDAKLEEEIARMRLTQWSTAWQTSSSSYDAKGPLASPQTSPRALHSYNSTPTIASSSQFDSSETRLSPNLPSLSSFDASCSSSTHNAAQREPQHRTTTSSRRPPRSEQRASTAAAAAPAIFYTQPGAAESFNSLASLDSTSSAEFVTTADDEGRMLQWGTQAEVGAGSPVKCPLSAAFSTASSPARPRSRTVTAADVIRSRNATNQEQPPPMPGSVSSPVRISSLPRAATVQGQGGKMVAEESQRRAVPSDLWEMFKGSATTTSTRRIGGGEESEGDDDDDDHDMAFSTVQQRRTTGGGGGKEALTLCKKSSEGSAVAGLSSPSSTHSTTAAGGGYLAGIRLDEISRGWSKDTSHPLSAKFAVLSAANGMEMEEWKTVASYQLGPFELLELQWSIPTERVYIPPVSLHDIIRPPHPTSNSGNTGMYNPTSSYSDAGPDTDSACLEPYFEGWVYVLKTEKGKKMGKWKLHFLTVKGWRVDLYEKKPRGGEAVLPIADQLFSLRGIEWVLESESVVPASRALPALDTLPAGCLSVAFAPRGGGMAGTMVGVASTTAGSNEGSLLTVRCINRFDHDSLSSVLLRAWYRSSATTLGGVDIWRRKAVFRAMVAGRGGTVAAGKAGRGRGSRNSKARTRLRPSGWAREWEDADLWSSESEREEVTPPPELVVRLEGERARERERRVTVTQAKRDRKKKEVDEKGFVMGGLYAALLGRTPASTTAVGESAGQDSWPYQQRSTSRQRMGRQPQQEPSLMLGFHSLQDRRRGRQRSGSLTRSSDPPEAAAAAGDTSTSSARSRSVTVPNPSPGRGRSCNCSANSSRNVSRAASPPPGAGERKGYAIRPALVPGFVDAPPAPSVALLRKYKASTKGTSGKQDD</sequence>
<reference evidence="4" key="2">
    <citation type="submission" date="2016-04" db="EMBL/GenBank/DDBJ databases">
        <authorList>
            <person name="Guldener U."/>
            <person name="Guldener U."/>
        </authorList>
    </citation>
    <scope>NUCLEOTIDE SEQUENCE [LARGE SCALE GENOMIC DNA]</scope>
    <source>
        <strain evidence="4">UB2112</strain>
    </source>
</reference>
<feature type="region of interest" description="Disordered" evidence="1">
    <location>
        <begin position="965"/>
        <end position="987"/>
    </location>
</feature>
<proteinExistence type="predicted"/>
<feature type="compositionally biased region" description="Basic residues" evidence="1">
    <location>
        <begin position="971"/>
        <end position="985"/>
    </location>
</feature>
<feature type="region of interest" description="Disordered" evidence="1">
    <location>
        <begin position="607"/>
        <end position="635"/>
    </location>
</feature>
<evidence type="ECO:0000256" key="1">
    <source>
        <dbReference type="SAM" id="MobiDB-lite"/>
    </source>
</evidence>
<feature type="compositionally biased region" description="Low complexity" evidence="1">
    <location>
        <begin position="1117"/>
        <end position="1146"/>
    </location>
</feature>
<feature type="compositionally biased region" description="Low complexity" evidence="1">
    <location>
        <begin position="239"/>
        <end position="260"/>
    </location>
</feature>
<feature type="compositionally biased region" description="Acidic residues" evidence="1">
    <location>
        <begin position="623"/>
        <end position="634"/>
    </location>
</feature>
<feature type="region of interest" description="Disordered" evidence="1">
    <location>
        <begin position="239"/>
        <end position="275"/>
    </location>
</feature>
<feature type="region of interest" description="Disordered" evidence="1">
    <location>
        <begin position="766"/>
        <end position="786"/>
    </location>
</feature>
<feature type="region of interest" description="Disordered" evidence="1">
    <location>
        <begin position="1067"/>
        <end position="1186"/>
    </location>
</feature>
<organism evidence="2 4">
    <name type="scientific">Ustilago bromivora</name>
    <dbReference type="NCBI Taxonomy" id="307758"/>
    <lineage>
        <taxon>Eukaryota</taxon>
        <taxon>Fungi</taxon>
        <taxon>Dikarya</taxon>
        <taxon>Basidiomycota</taxon>
        <taxon>Ustilaginomycotina</taxon>
        <taxon>Ustilaginomycetes</taxon>
        <taxon>Ustilaginales</taxon>
        <taxon>Ustilaginaceae</taxon>
        <taxon>Ustilago</taxon>
    </lineage>
</organism>
<protein>
    <recommendedName>
        <fullName evidence="6">PH domain-containing protein</fullName>
    </recommendedName>
</protein>
<evidence type="ECO:0000313" key="2">
    <source>
        <dbReference type="EMBL" id="SAM83238.1"/>
    </source>
</evidence>